<dbReference type="Proteomes" id="UP000009138">
    <property type="component" value="Unassembled WGS sequence"/>
</dbReference>
<reference evidence="1 2" key="1">
    <citation type="journal article" date="2009" name="PLoS Genet.">
        <title>Genomic analysis of the basal lineage fungus Rhizopus oryzae reveals a whole-genome duplication.</title>
        <authorList>
            <person name="Ma L.-J."/>
            <person name="Ibrahim A.S."/>
            <person name="Skory C."/>
            <person name="Grabherr M.G."/>
            <person name="Burger G."/>
            <person name="Butler M."/>
            <person name="Elias M."/>
            <person name="Idnurm A."/>
            <person name="Lang B.F."/>
            <person name="Sone T."/>
            <person name="Abe A."/>
            <person name="Calvo S.E."/>
            <person name="Corrochano L.M."/>
            <person name="Engels R."/>
            <person name="Fu J."/>
            <person name="Hansberg W."/>
            <person name="Kim J.-M."/>
            <person name="Kodira C.D."/>
            <person name="Koehrsen M.J."/>
            <person name="Liu B."/>
            <person name="Miranda-Saavedra D."/>
            <person name="O'Leary S."/>
            <person name="Ortiz-Castellanos L."/>
            <person name="Poulter R."/>
            <person name="Rodriguez-Romero J."/>
            <person name="Ruiz-Herrera J."/>
            <person name="Shen Y.-Q."/>
            <person name="Zeng Q."/>
            <person name="Galagan J."/>
            <person name="Birren B.W."/>
            <person name="Cuomo C.A."/>
            <person name="Wickes B.L."/>
        </authorList>
    </citation>
    <scope>NUCLEOTIDE SEQUENCE [LARGE SCALE GENOMIC DNA]</scope>
    <source>
        <strain evidence="2">RA 99-880 / ATCC MYA-4621 / FGSC 9543 / NRRL 43880</strain>
    </source>
</reference>
<dbReference type="VEuPathDB" id="FungiDB:RO3G_07940"/>
<dbReference type="EMBL" id="CH476736">
    <property type="protein sequence ID" value="EIE83235.1"/>
    <property type="molecule type" value="Genomic_DNA"/>
</dbReference>
<keyword evidence="2" id="KW-1185">Reference proteome</keyword>
<dbReference type="RefSeq" id="XP_067518631.1">
    <property type="nucleotide sequence ID" value="XM_067662530.1"/>
</dbReference>
<name>I1C455_RHIO9</name>
<evidence type="ECO:0000313" key="2">
    <source>
        <dbReference type="Proteomes" id="UP000009138"/>
    </source>
</evidence>
<gene>
    <name evidence="1" type="ORF">RO3G_07940</name>
</gene>
<dbReference type="InParanoid" id="I1C455"/>
<proteinExistence type="predicted"/>
<dbReference type="GeneID" id="93614911"/>
<evidence type="ECO:0000313" key="1">
    <source>
        <dbReference type="EMBL" id="EIE83235.1"/>
    </source>
</evidence>
<organism evidence="1 2">
    <name type="scientific">Rhizopus delemar (strain RA 99-880 / ATCC MYA-4621 / FGSC 9543 / NRRL 43880)</name>
    <name type="common">Mucormycosis agent</name>
    <name type="synonym">Rhizopus arrhizus var. delemar</name>
    <dbReference type="NCBI Taxonomy" id="246409"/>
    <lineage>
        <taxon>Eukaryota</taxon>
        <taxon>Fungi</taxon>
        <taxon>Fungi incertae sedis</taxon>
        <taxon>Mucoromycota</taxon>
        <taxon>Mucoromycotina</taxon>
        <taxon>Mucoromycetes</taxon>
        <taxon>Mucorales</taxon>
        <taxon>Mucorineae</taxon>
        <taxon>Rhizopodaceae</taxon>
        <taxon>Rhizopus</taxon>
    </lineage>
</organism>
<accession>I1C455</accession>
<protein>
    <submittedName>
        <fullName evidence="1">Uncharacterized protein</fullName>
    </submittedName>
</protein>
<sequence length="53" mass="5780">MCINVTKTSIQFYTIDQQRCKSFKYYGATEQSNSSAHDEIGAEGDGVINGLCG</sequence>
<dbReference type="AlphaFoldDB" id="I1C455"/>